<evidence type="ECO:0000256" key="1">
    <source>
        <dbReference type="ARBA" id="ARBA00022737"/>
    </source>
</evidence>
<dbReference type="RefSeq" id="WP_170030757.1">
    <property type="nucleotide sequence ID" value="NZ_JABDTL010000001.1"/>
</dbReference>
<dbReference type="Pfam" id="PF13432">
    <property type="entry name" value="TPR_16"/>
    <property type="match status" value="1"/>
</dbReference>
<evidence type="ECO:0000256" key="3">
    <source>
        <dbReference type="PROSITE-ProRule" id="PRU00339"/>
    </source>
</evidence>
<dbReference type="InterPro" id="IPR019734">
    <property type="entry name" value="TPR_rpt"/>
</dbReference>
<dbReference type="InterPro" id="IPR050498">
    <property type="entry name" value="Ycf3"/>
</dbReference>
<dbReference type="EMBL" id="JACHIA010000001">
    <property type="protein sequence ID" value="MBB6068564.1"/>
    <property type="molecule type" value="Genomic_DNA"/>
</dbReference>
<dbReference type="PANTHER" id="PTHR44858">
    <property type="entry name" value="TETRATRICOPEPTIDE REPEAT PROTEIN 6"/>
    <property type="match status" value="1"/>
</dbReference>
<dbReference type="SUPFAM" id="SSF48452">
    <property type="entry name" value="TPR-like"/>
    <property type="match status" value="1"/>
</dbReference>
<evidence type="ECO:0000313" key="5">
    <source>
        <dbReference type="Proteomes" id="UP000582837"/>
    </source>
</evidence>
<dbReference type="SMART" id="SM00028">
    <property type="entry name" value="TPR"/>
    <property type="match status" value="6"/>
</dbReference>
<evidence type="ECO:0000313" key="4">
    <source>
        <dbReference type="EMBL" id="MBB6068564.1"/>
    </source>
</evidence>
<dbReference type="InterPro" id="IPR011990">
    <property type="entry name" value="TPR-like_helical_dom_sf"/>
</dbReference>
<feature type="repeat" description="TPR" evidence="3">
    <location>
        <begin position="123"/>
        <end position="156"/>
    </location>
</feature>
<evidence type="ECO:0000256" key="2">
    <source>
        <dbReference type="ARBA" id="ARBA00022803"/>
    </source>
</evidence>
<keyword evidence="2 3" id="KW-0802">TPR repeat</keyword>
<name>A0A841GU75_9BACT</name>
<dbReference type="PANTHER" id="PTHR44858:SF17">
    <property type="match status" value="1"/>
</dbReference>
<feature type="repeat" description="TPR" evidence="3">
    <location>
        <begin position="41"/>
        <end position="74"/>
    </location>
</feature>
<comment type="caution">
    <text evidence="4">The sequence shown here is derived from an EMBL/GenBank/DDBJ whole genome shotgun (WGS) entry which is preliminary data.</text>
</comment>
<dbReference type="PROSITE" id="PS50005">
    <property type="entry name" value="TPR"/>
    <property type="match status" value="2"/>
</dbReference>
<keyword evidence="1" id="KW-0677">Repeat</keyword>
<reference evidence="4 5" key="1">
    <citation type="submission" date="2020-08" db="EMBL/GenBank/DDBJ databases">
        <title>Genomic Encyclopedia of Type Strains, Phase IV (KMG-IV): sequencing the most valuable type-strain genomes for metagenomic binning, comparative biology and taxonomic classification.</title>
        <authorList>
            <person name="Goeker M."/>
        </authorList>
    </citation>
    <scope>NUCLEOTIDE SEQUENCE [LARGE SCALE GENOMIC DNA]</scope>
    <source>
        <strain evidence="4 5">DSM 29007</strain>
    </source>
</reference>
<proteinExistence type="predicted"/>
<dbReference type="Proteomes" id="UP000582837">
    <property type="component" value="Unassembled WGS sequence"/>
</dbReference>
<gene>
    <name evidence="4" type="ORF">HNQ61_000175</name>
</gene>
<dbReference type="Gene3D" id="1.25.40.10">
    <property type="entry name" value="Tetratricopeptide repeat domain"/>
    <property type="match status" value="2"/>
</dbReference>
<sequence length="244" mass="26011">MTQEPAVEQRIARAREALARGQYLAALGDLEAVAAQRPGFADVQNLMGLCLSMVGRPDEALEAFGRAVQVNPGYVEAHVNRAITLNDLGRTDEAAASFQRAAEADEAKGGGGRFGSAAAARLANLHRELGDAYEQAGAGDEAVLQYRQAVQLRPQFLDIRTRLGRTLIELGRSGEAVAELQAVLDSNPGFVQARAHLGLARFRAGDLAGAGEEWRRCQAQQPDNAQVSAYLGMLERQGGSTGRS</sequence>
<organism evidence="4 5">
    <name type="scientific">Longimicrobium terrae</name>
    <dbReference type="NCBI Taxonomy" id="1639882"/>
    <lineage>
        <taxon>Bacteria</taxon>
        <taxon>Pseudomonadati</taxon>
        <taxon>Gemmatimonadota</taxon>
        <taxon>Longimicrobiia</taxon>
        <taxon>Longimicrobiales</taxon>
        <taxon>Longimicrobiaceae</taxon>
        <taxon>Longimicrobium</taxon>
    </lineage>
</organism>
<keyword evidence="5" id="KW-1185">Reference proteome</keyword>
<protein>
    <submittedName>
        <fullName evidence="4">Tetratricopeptide (TPR) repeat protein</fullName>
    </submittedName>
</protein>
<accession>A0A841GU75</accession>
<dbReference type="AlphaFoldDB" id="A0A841GU75"/>
<dbReference type="Pfam" id="PF14559">
    <property type="entry name" value="TPR_19"/>
    <property type="match status" value="1"/>
</dbReference>